<feature type="compositionally biased region" description="Acidic residues" evidence="1">
    <location>
        <begin position="75"/>
        <end position="93"/>
    </location>
</feature>
<name>A0AAV3YTQ3_9GAST</name>
<feature type="region of interest" description="Disordered" evidence="1">
    <location>
        <begin position="191"/>
        <end position="218"/>
    </location>
</feature>
<organism evidence="2 3">
    <name type="scientific">Plakobranchus ocellatus</name>
    <dbReference type="NCBI Taxonomy" id="259542"/>
    <lineage>
        <taxon>Eukaryota</taxon>
        <taxon>Metazoa</taxon>
        <taxon>Spiralia</taxon>
        <taxon>Lophotrochozoa</taxon>
        <taxon>Mollusca</taxon>
        <taxon>Gastropoda</taxon>
        <taxon>Heterobranchia</taxon>
        <taxon>Euthyneura</taxon>
        <taxon>Panpulmonata</taxon>
        <taxon>Sacoglossa</taxon>
        <taxon>Placobranchoidea</taxon>
        <taxon>Plakobranchidae</taxon>
        <taxon>Plakobranchus</taxon>
    </lineage>
</organism>
<proteinExistence type="predicted"/>
<feature type="compositionally biased region" description="Acidic residues" evidence="1">
    <location>
        <begin position="55"/>
        <end position="64"/>
    </location>
</feature>
<evidence type="ECO:0000313" key="3">
    <source>
        <dbReference type="Proteomes" id="UP000735302"/>
    </source>
</evidence>
<sequence>MVLPWNCSSSCNGCLKSRNATSTCSSGHFTKAGNYHGLFLCWPLSQMQQSRIGQNDEDDDDDDGGGGGGDGGGNGDDDNDENHDDDSNNDDEITIPKSLEQKRRSDEFALIPCYFMIVSSNSPWLKGLHGHATMVLVLVHLTNLLKADIRLLGLFIGQALVECTTEKSLQVVPWTLPRDGEFMKTPWRMPNLESDLQSSSNPTPHPSPHTHTQNHLIAPTPENPLLTTVWALTVTVVKS</sequence>
<accession>A0AAV3YTQ3</accession>
<dbReference type="Proteomes" id="UP000735302">
    <property type="component" value="Unassembled WGS sequence"/>
</dbReference>
<evidence type="ECO:0000313" key="2">
    <source>
        <dbReference type="EMBL" id="GFN85506.1"/>
    </source>
</evidence>
<keyword evidence="3" id="KW-1185">Reference proteome</keyword>
<feature type="compositionally biased region" description="Gly residues" evidence="1">
    <location>
        <begin position="65"/>
        <end position="74"/>
    </location>
</feature>
<evidence type="ECO:0000256" key="1">
    <source>
        <dbReference type="SAM" id="MobiDB-lite"/>
    </source>
</evidence>
<gene>
    <name evidence="2" type="ORF">PoB_001201200</name>
</gene>
<feature type="region of interest" description="Disordered" evidence="1">
    <location>
        <begin position="50"/>
        <end position="99"/>
    </location>
</feature>
<dbReference type="AlphaFoldDB" id="A0AAV3YTQ3"/>
<reference evidence="2 3" key="1">
    <citation type="journal article" date="2021" name="Elife">
        <title>Chloroplast acquisition without the gene transfer in kleptoplastic sea slugs, Plakobranchus ocellatus.</title>
        <authorList>
            <person name="Maeda T."/>
            <person name="Takahashi S."/>
            <person name="Yoshida T."/>
            <person name="Shimamura S."/>
            <person name="Takaki Y."/>
            <person name="Nagai Y."/>
            <person name="Toyoda A."/>
            <person name="Suzuki Y."/>
            <person name="Arimoto A."/>
            <person name="Ishii H."/>
            <person name="Satoh N."/>
            <person name="Nishiyama T."/>
            <person name="Hasebe M."/>
            <person name="Maruyama T."/>
            <person name="Minagawa J."/>
            <person name="Obokata J."/>
            <person name="Shigenobu S."/>
        </authorList>
    </citation>
    <scope>NUCLEOTIDE SEQUENCE [LARGE SCALE GENOMIC DNA]</scope>
</reference>
<dbReference type="EMBL" id="BLXT01001415">
    <property type="protein sequence ID" value="GFN85506.1"/>
    <property type="molecule type" value="Genomic_DNA"/>
</dbReference>
<comment type="caution">
    <text evidence="2">The sequence shown here is derived from an EMBL/GenBank/DDBJ whole genome shotgun (WGS) entry which is preliminary data.</text>
</comment>
<protein>
    <submittedName>
        <fullName evidence="2">Uncharacterized protein</fullName>
    </submittedName>
</protein>